<dbReference type="InterPro" id="IPR050345">
    <property type="entry name" value="Aliph_Amidase/BUP"/>
</dbReference>
<dbReference type="OrthoDB" id="39312at2157"/>
<dbReference type="PANTHER" id="PTHR43674:SF16">
    <property type="entry name" value="CARBON-NITROGEN FAMILY, PUTATIVE (AFU_ORTHOLOGUE AFUA_5G02350)-RELATED"/>
    <property type="match status" value="1"/>
</dbReference>
<dbReference type="InterPro" id="IPR003010">
    <property type="entry name" value="C-N_Hydrolase"/>
</dbReference>
<protein>
    <submittedName>
        <fullName evidence="2">Nitrilase/cyanide hydratase and apolipoprotein N-acyltransferase</fullName>
    </submittedName>
</protein>
<proteinExistence type="predicted"/>
<keyword evidence="1" id="KW-0378">Hydrolase</keyword>
<evidence type="ECO:0000313" key="2">
    <source>
        <dbReference type="EMBL" id="ADD09144.1"/>
    </source>
</evidence>
<evidence type="ECO:0000313" key="3">
    <source>
        <dbReference type="Proteomes" id="UP000001400"/>
    </source>
</evidence>
<name>B5ICR2_ACIB4</name>
<dbReference type="eggNOG" id="arCOG00062">
    <property type="taxonomic scope" value="Archaea"/>
</dbReference>
<dbReference type="Gene3D" id="3.60.110.10">
    <property type="entry name" value="Carbon-nitrogen hydrolase"/>
    <property type="match status" value="1"/>
</dbReference>
<reference evidence="2" key="1">
    <citation type="submission" date="2010-02" db="EMBL/GenBank/DDBJ databases">
        <title>Complete sequence of Aciduliprofundum boonei T469.</title>
        <authorList>
            <consortium name="US DOE Joint Genome Institute"/>
            <person name="Lucas S."/>
            <person name="Copeland A."/>
            <person name="Lapidus A."/>
            <person name="Cheng J.-F."/>
            <person name="Bruce D."/>
            <person name="Goodwin L."/>
            <person name="Pitluck S."/>
            <person name="Saunders E."/>
            <person name="Detter J.C."/>
            <person name="Han C."/>
            <person name="Tapia R."/>
            <person name="Land M."/>
            <person name="Hauser L."/>
            <person name="Kyrpides N."/>
            <person name="Mikhailova N."/>
            <person name="Flores G."/>
            <person name="Reysenbach A.-L."/>
            <person name="Woyke T."/>
        </authorList>
    </citation>
    <scope>NUCLEOTIDE SEQUENCE</scope>
    <source>
        <strain evidence="2">T469</strain>
    </source>
</reference>
<dbReference type="CDD" id="cd07197">
    <property type="entry name" value="nitrilase"/>
    <property type="match status" value="1"/>
</dbReference>
<dbReference type="Pfam" id="PF00795">
    <property type="entry name" value="CN_hydrolase"/>
    <property type="match status" value="1"/>
</dbReference>
<dbReference type="EMBL" id="CP001941">
    <property type="protein sequence ID" value="ADD09144.1"/>
    <property type="molecule type" value="Genomic_DNA"/>
</dbReference>
<dbReference type="HOGENOM" id="CLU_030130_3_8_2"/>
<sequence length="280" mass="32028">MVRICAVQMNVVHNDVPKNHKKAKNYVVQAGDKECDFLVFPEIFLEGVIRDIGSLNKLARPIPGEYTDWFTKYAEEYGMHIVMGSIHEKTVDGFYNTSVLIDDKGNIVGKYRKNFLWASENKFLKPSKERPVFDTKFGKVGINICWDFAFPEVANTIARKGAKILFGPSFWSLEDKYGMAKNSSTLEKLSNVEPEPQFVDTLVSARAYENEMLVVYVNPYGKYNLGNYEINLFGHTQLAMPFFGTFAKMHDDEGMLVVDANTEWLDMAEEVYAIRKTYND</sequence>
<keyword evidence="3" id="KW-1185">Reference proteome</keyword>
<evidence type="ECO:0000256" key="1">
    <source>
        <dbReference type="ARBA" id="ARBA00022801"/>
    </source>
</evidence>
<organism evidence="2 3">
    <name type="scientific">Aciduliprofundum boonei (strain DSM 19572 / T469)</name>
    <dbReference type="NCBI Taxonomy" id="439481"/>
    <lineage>
        <taxon>Archaea</taxon>
        <taxon>Methanobacteriati</taxon>
        <taxon>Thermoplasmatota</taxon>
        <taxon>DHVE2 group</taxon>
        <taxon>Candidatus Aciduliprofundum</taxon>
    </lineage>
</organism>
<dbReference type="STRING" id="439481.Aboo_1336"/>
<accession>B5ICR2</accession>
<dbReference type="SUPFAM" id="SSF56317">
    <property type="entry name" value="Carbon-nitrogen hydrolase"/>
    <property type="match status" value="1"/>
</dbReference>
<dbReference type="GO" id="GO:0016811">
    <property type="term" value="F:hydrolase activity, acting on carbon-nitrogen (but not peptide) bonds, in linear amides"/>
    <property type="evidence" value="ECO:0007669"/>
    <property type="project" value="TreeGrafter"/>
</dbReference>
<dbReference type="PROSITE" id="PS50263">
    <property type="entry name" value="CN_HYDROLASE"/>
    <property type="match status" value="1"/>
</dbReference>
<dbReference type="Proteomes" id="UP000001400">
    <property type="component" value="Chromosome"/>
</dbReference>
<dbReference type="KEGG" id="abi:Aboo_1336"/>
<gene>
    <name evidence="2" type="ordered locus">Aboo_1336</name>
</gene>
<dbReference type="PANTHER" id="PTHR43674">
    <property type="entry name" value="NITRILASE C965.09-RELATED"/>
    <property type="match status" value="1"/>
</dbReference>
<dbReference type="InterPro" id="IPR036526">
    <property type="entry name" value="C-N_Hydrolase_sf"/>
</dbReference>
<dbReference type="AlphaFoldDB" id="B5ICR2"/>